<dbReference type="InterPro" id="IPR050090">
    <property type="entry name" value="Tyrosine_recombinase_XerCD"/>
</dbReference>
<dbReference type="Proteomes" id="UP000293846">
    <property type="component" value="Unassembled WGS sequence"/>
</dbReference>
<name>A0A4R1ANR0_9BACI</name>
<feature type="domain" description="Tyr recombinase" evidence="6">
    <location>
        <begin position="183"/>
        <end position="387"/>
    </location>
</feature>
<evidence type="ECO:0000313" key="9">
    <source>
        <dbReference type="Proteomes" id="UP000293846"/>
    </source>
</evidence>
<dbReference type="GO" id="GO:0006310">
    <property type="term" value="P:DNA recombination"/>
    <property type="evidence" value="ECO:0007669"/>
    <property type="project" value="UniProtKB-KW"/>
</dbReference>
<proteinExistence type="inferred from homology"/>
<dbReference type="PROSITE" id="PS51900">
    <property type="entry name" value="CB"/>
    <property type="match status" value="1"/>
</dbReference>
<dbReference type="PROSITE" id="PS51898">
    <property type="entry name" value="TYR_RECOMBINASE"/>
    <property type="match status" value="1"/>
</dbReference>
<evidence type="ECO:0000256" key="1">
    <source>
        <dbReference type="ARBA" id="ARBA00008857"/>
    </source>
</evidence>
<keyword evidence="9" id="KW-1185">Reference proteome</keyword>
<reference evidence="8 9" key="1">
    <citation type="submission" date="2019-03" db="EMBL/GenBank/DDBJ databases">
        <authorList>
            <person name="Jensen L."/>
            <person name="Storgaard J."/>
            <person name="Sulaj E."/>
            <person name="Schramm A."/>
            <person name="Marshall I.P.G."/>
        </authorList>
    </citation>
    <scope>NUCLEOTIDE SEQUENCE [LARGE SCALE GENOMIC DNA]</scope>
    <source>
        <strain evidence="8 9">2017H2G3</strain>
    </source>
</reference>
<dbReference type="InterPro" id="IPR002104">
    <property type="entry name" value="Integrase_catalytic"/>
</dbReference>
<evidence type="ECO:0000313" key="8">
    <source>
        <dbReference type="EMBL" id="TCJ01332.1"/>
    </source>
</evidence>
<dbReference type="Gene3D" id="1.10.150.130">
    <property type="match status" value="1"/>
</dbReference>
<accession>A0A4R1ANR0</accession>
<dbReference type="GO" id="GO:0003677">
    <property type="term" value="F:DNA binding"/>
    <property type="evidence" value="ECO:0007669"/>
    <property type="project" value="UniProtKB-UniRule"/>
</dbReference>
<dbReference type="EMBL" id="SJTH01000067">
    <property type="protein sequence ID" value="TCJ01332.1"/>
    <property type="molecule type" value="Genomic_DNA"/>
</dbReference>
<dbReference type="OrthoDB" id="9803188at2"/>
<dbReference type="Pfam" id="PF00589">
    <property type="entry name" value="Phage_integrase"/>
    <property type="match status" value="1"/>
</dbReference>
<dbReference type="InterPro" id="IPR044068">
    <property type="entry name" value="CB"/>
</dbReference>
<evidence type="ECO:0000256" key="5">
    <source>
        <dbReference type="PROSITE-ProRule" id="PRU01248"/>
    </source>
</evidence>
<protein>
    <submittedName>
        <fullName evidence="8">Site-specific integrase</fullName>
    </submittedName>
</protein>
<gene>
    <name evidence="8" type="ORF">E0Y62_24465</name>
</gene>
<dbReference type="InterPro" id="IPR004107">
    <property type="entry name" value="Integrase_SAM-like_N"/>
</dbReference>
<dbReference type="RefSeq" id="WP_131239000.1">
    <property type="nucleotide sequence ID" value="NZ_SJTH01000067.1"/>
</dbReference>
<dbReference type="Gene3D" id="1.10.443.10">
    <property type="entry name" value="Intergrase catalytic core"/>
    <property type="match status" value="1"/>
</dbReference>
<dbReference type="CDD" id="cd01189">
    <property type="entry name" value="INT_ICEBs1_C_like"/>
    <property type="match status" value="1"/>
</dbReference>
<dbReference type="SUPFAM" id="SSF56349">
    <property type="entry name" value="DNA breaking-rejoining enzymes"/>
    <property type="match status" value="1"/>
</dbReference>
<dbReference type="GO" id="GO:0015074">
    <property type="term" value="P:DNA integration"/>
    <property type="evidence" value="ECO:0007669"/>
    <property type="project" value="UniProtKB-KW"/>
</dbReference>
<comment type="similarity">
    <text evidence="1">Belongs to the 'phage' integrase family.</text>
</comment>
<dbReference type="Pfam" id="PF14659">
    <property type="entry name" value="Phage_int_SAM_3"/>
    <property type="match status" value="1"/>
</dbReference>
<comment type="caution">
    <text evidence="8">The sequence shown here is derived from an EMBL/GenBank/DDBJ whole genome shotgun (WGS) entry which is preliminary data.</text>
</comment>
<evidence type="ECO:0000256" key="4">
    <source>
        <dbReference type="ARBA" id="ARBA00023172"/>
    </source>
</evidence>
<sequence length="399" mass="46402">MANIRPRGEKSFVFTVEAGYDANGKRERRYKTIKIEDKALLKTKKKLNDYLEAEYHKFKTEVEAGEYIVPEKLTLELFVTDWETKYAVKELAETTLANYLSHIKNHILPAIGHMMLIQIKPMHLINLLDKAKRADGSDKLLSERTKQDIYLALRNIFERAVEWKIIKDNPVNTVKKPRINEDQEVNVYDEDEISALFIAAENEPFHWRMFLTLVLAAGLRRSEALGLEWPMVDFGKGTIDIKQAITKGRKGPVIKGPKSKKSKRLISLPSSVINEFESYHLHWKKEKMKMRDMWVEEKYNWVFCNEDGTHFYPDTPTTWWTRFTKRVGVRYIKLHDLRHTSATLLINQGVHAKIISERLGHSDIRVTMNTYGHVLRKADQEAANKLDGLFTKKSKVSNS</sequence>
<dbReference type="InterPro" id="IPR010998">
    <property type="entry name" value="Integrase_recombinase_N"/>
</dbReference>
<dbReference type="InterPro" id="IPR013762">
    <property type="entry name" value="Integrase-like_cat_sf"/>
</dbReference>
<dbReference type="InterPro" id="IPR011010">
    <property type="entry name" value="DNA_brk_join_enz"/>
</dbReference>
<keyword evidence="2" id="KW-0229">DNA integration</keyword>
<keyword evidence="4" id="KW-0233">DNA recombination</keyword>
<evidence type="ECO:0000259" key="6">
    <source>
        <dbReference type="PROSITE" id="PS51898"/>
    </source>
</evidence>
<dbReference type="PANTHER" id="PTHR30349:SF41">
    <property type="entry name" value="INTEGRASE_RECOMBINASE PROTEIN MJ0367-RELATED"/>
    <property type="match status" value="1"/>
</dbReference>
<dbReference type="AlphaFoldDB" id="A0A4R1ANR0"/>
<evidence type="ECO:0000256" key="3">
    <source>
        <dbReference type="ARBA" id="ARBA00023125"/>
    </source>
</evidence>
<evidence type="ECO:0000259" key="7">
    <source>
        <dbReference type="PROSITE" id="PS51900"/>
    </source>
</evidence>
<dbReference type="PANTHER" id="PTHR30349">
    <property type="entry name" value="PHAGE INTEGRASE-RELATED"/>
    <property type="match status" value="1"/>
</dbReference>
<organism evidence="8 9">
    <name type="scientific">Cytobacillus praedii</name>
    <dbReference type="NCBI Taxonomy" id="1742358"/>
    <lineage>
        <taxon>Bacteria</taxon>
        <taxon>Bacillati</taxon>
        <taxon>Bacillota</taxon>
        <taxon>Bacilli</taxon>
        <taxon>Bacillales</taxon>
        <taxon>Bacillaceae</taxon>
        <taxon>Cytobacillus</taxon>
    </lineage>
</organism>
<feature type="domain" description="Core-binding (CB)" evidence="7">
    <location>
        <begin position="73"/>
        <end position="161"/>
    </location>
</feature>
<evidence type="ECO:0000256" key="2">
    <source>
        <dbReference type="ARBA" id="ARBA00022908"/>
    </source>
</evidence>
<keyword evidence="3 5" id="KW-0238">DNA-binding</keyword>